<keyword evidence="5 10" id="KW-0812">Transmembrane</keyword>
<evidence type="ECO:0000256" key="6">
    <source>
        <dbReference type="ARBA" id="ARBA00022824"/>
    </source>
</evidence>
<protein>
    <recommendedName>
        <fullName evidence="4">ER membrane protein complex subunit 4</fullName>
    </recommendedName>
    <alternativeName>
        <fullName evidence="9">Transmembrane protein 85</fullName>
    </alternativeName>
</protein>
<evidence type="ECO:0000256" key="2">
    <source>
        <dbReference type="ARBA" id="ARBA00007715"/>
    </source>
</evidence>
<evidence type="ECO:0000256" key="9">
    <source>
        <dbReference type="ARBA" id="ARBA00031143"/>
    </source>
</evidence>
<accession>A0ABD0LHF6</accession>
<keyword evidence="8 10" id="KW-0472">Membrane</keyword>
<evidence type="ECO:0000256" key="4">
    <source>
        <dbReference type="ARBA" id="ARBA00020820"/>
    </source>
</evidence>
<comment type="subcellular location">
    <subcellularLocation>
        <location evidence="1">Endoplasmic reticulum membrane</location>
        <topology evidence="1">Multi-pass membrane protein</topology>
    </subcellularLocation>
</comment>
<name>A0ABD0LHF6_9CAEN</name>
<sequence length="176" mass="19443">MSAKRRHKWAIDFAGSSRSRGDRGAVVPAHHEALPVPVGCVTDTTGVADRVKDVDPNLIVKRSWDIALGPIKQVPMNMFIMWMAGSSISIFPIMMVGMMFFRPIQAMLAIQNTFKSIEGQQAAFQKLVYILGNLVCLAMAVYKCQVMGLLPTHASDWLAFAQPQQRMEWSGGGAYL</sequence>
<dbReference type="InterPro" id="IPR009445">
    <property type="entry name" value="TMEM85/Emc4"/>
</dbReference>
<dbReference type="AlphaFoldDB" id="A0ABD0LHF6"/>
<evidence type="ECO:0000256" key="5">
    <source>
        <dbReference type="ARBA" id="ARBA00022692"/>
    </source>
</evidence>
<comment type="caution">
    <text evidence="11">The sequence shown here is derived from an EMBL/GenBank/DDBJ whole genome shotgun (WGS) entry which is preliminary data.</text>
</comment>
<dbReference type="PANTHER" id="PTHR19315">
    <property type="entry name" value="ER MEMBRANE PROTEIN COMPLEX SUBUNIT 4"/>
    <property type="match status" value="1"/>
</dbReference>
<proteinExistence type="inferred from homology"/>
<dbReference type="Proteomes" id="UP001519460">
    <property type="component" value="Unassembled WGS sequence"/>
</dbReference>
<dbReference type="Pfam" id="PF06417">
    <property type="entry name" value="EMC4"/>
    <property type="match status" value="1"/>
</dbReference>
<keyword evidence="6" id="KW-0256">Endoplasmic reticulum</keyword>
<evidence type="ECO:0000256" key="10">
    <source>
        <dbReference type="SAM" id="Phobius"/>
    </source>
</evidence>
<evidence type="ECO:0000256" key="1">
    <source>
        <dbReference type="ARBA" id="ARBA00004477"/>
    </source>
</evidence>
<evidence type="ECO:0000313" key="12">
    <source>
        <dbReference type="Proteomes" id="UP001519460"/>
    </source>
</evidence>
<evidence type="ECO:0000256" key="7">
    <source>
        <dbReference type="ARBA" id="ARBA00022989"/>
    </source>
</evidence>
<gene>
    <name evidence="11" type="ORF">BaRGS_00009940</name>
</gene>
<evidence type="ECO:0000256" key="8">
    <source>
        <dbReference type="ARBA" id="ARBA00023136"/>
    </source>
</evidence>
<comment type="subunit">
    <text evidence="3">Component of the ER membrane protein complex (EMC).</text>
</comment>
<dbReference type="EMBL" id="JACVVK020000048">
    <property type="protein sequence ID" value="KAK7498848.1"/>
    <property type="molecule type" value="Genomic_DNA"/>
</dbReference>
<comment type="similarity">
    <text evidence="2">Belongs to the EMC4 family.</text>
</comment>
<keyword evidence="12" id="KW-1185">Reference proteome</keyword>
<reference evidence="11 12" key="1">
    <citation type="journal article" date="2023" name="Sci. Data">
        <title>Genome assembly of the Korean intertidal mud-creeper Batillaria attramentaria.</title>
        <authorList>
            <person name="Patra A.K."/>
            <person name="Ho P.T."/>
            <person name="Jun S."/>
            <person name="Lee S.J."/>
            <person name="Kim Y."/>
            <person name="Won Y.J."/>
        </authorList>
    </citation>
    <scope>NUCLEOTIDE SEQUENCE [LARGE SCALE GENOMIC DNA]</scope>
    <source>
        <strain evidence="11">Wonlab-2016</strain>
    </source>
</reference>
<keyword evidence="7 10" id="KW-1133">Transmembrane helix</keyword>
<evidence type="ECO:0000256" key="3">
    <source>
        <dbReference type="ARBA" id="ARBA00011276"/>
    </source>
</evidence>
<organism evidence="11 12">
    <name type="scientific">Batillaria attramentaria</name>
    <dbReference type="NCBI Taxonomy" id="370345"/>
    <lineage>
        <taxon>Eukaryota</taxon>
        <taxon>Metazoa</taxon>
        <taxon>Spiralia</taxon>
        <taxon>Lophotrochozoa</taxon>
        <taxon>Mollusca</taxon>
        <taxon>Gastropoda</taxon>
        <taxon>Caenogastropoda</taxon>
        <taxon>Sorbeoconcha</taxon>
        <taxon>Cerithioidea</taxon>
        <taxon>Batillariidae</taxon>
        <taxon>Batillaria</taxon>
    </lineage>
</organism>
<evidence type="ECO:0000313" key="11">
    <source>
        <dbReference type="EMBL" id="KAK7498848.1"/>
    </source>
</evidence>
<feature type="transmembrane region" description="Helical" evidence="10">
    <location>
        <begin position="79"/>
        <end position="102"/>
    </location>
</feature>
<dbReference type="GO" id="GO:0005789">
    <property type="term" value="C:endoplasmic reticulum membrane"/>
    <property type="evidence" value="ECO:0007669"/>
    <property type="project" value="UniProtKB-SubCell"/>
</dbReference>